<dbReference type="GO" id="GO:0019878">
    <property type="term" value="P:lysine biosynthetic process via aminoadipic acid"/>
    <property type="evidence" value="ECO:0007669"/>
    <property type="project" value="UniProtKB-UniRule"/>
</dbReference>
<proteinExistence type="inferred from homology"/>
<dbReference type="InterPro" id="IPR036008">
    <property type="entry name" value="Aconitase_4Fe-4S_dom"/>
</dbReference>
<evidence type="ECO:0000256" key="12">
    <source>
        <dbReference type="ARBA" id="ARBA00023128"/>
    </source>
</evidence>
<dbReference type="OrthoDB" id="10262323at2759"/>
<keyword evidence="7 17" id="KW-0028">Amino-acid biosynthesis</keyword>
<comment type="function">
    <text evidence="1 17">Catalyzes the reversible hydration of cis-homoaconitate to (2R,3S)-homoisocitrate, a step in the alpha-aminoadipate pathway for lysine biosynthesis.</text>
</comment>
<dbReference type="InterPro" id="IPR004418">
    <property type="entry name" value="Homoaconitase_mito"/>
</dbReference>
<evidence type="ECO:0000256" key="16">
    <source>
        <dbReference type="ARBA" id="ARBA00032706"/>
    </source>
</evidence>
<keyword evidence="8 17" id="KW-0479">Metal-binding</keyword>
<dbReference type="Pfam" id="PF00330">
    <property type="entry name" value="Aconitase"/>
    <property type="match status" value="1"/>
</dbReference>
<evidence type="ECO:0000256" key="6">
    <source>
        <dbReference type="ARBA" id="ARBA00021560"/>
    </source>
</evidence>
<dbReference type="InterPro" id="IPR018136">
    <property type="entry name" value="Aconitase_4Fe-4S_BS"/>
</dbReference>
<dbReference type="GO" id="GO:0051539">
    <property type="term" value="F:4 iron, 4 sulfur cluster binding"/>
    <property type="evidence" value="ECO:0007669"/>
    <property type="project" value="UniProtKB-UniRule"/>
</dbReference>
<dbReference type="Proteomes" id="UP000053558">
    <property type="component" value="Unassembled WGS sequence"/>
</dbReference>
<sequence length="718" mass="76050">MLPRPRLAQATGRLNLARFLATVAPNGSRRPQTVIEKVVQKYAVGLPDGKVVKAGDYVMIRPEHVMTHDNTGPVISKFKSIGATRISNPKQTVFTLDHDVQNKSDKNLSKYANIEAFARQHGVDFYPAGRGIGHQVLVEEGYAFPHTLTVASDSHSNMYGGVGCVGTPIVRTDAAALWATGKTWWQVPRMVKVELRGKLAPGVTGKDIIVALCGSFNQDEVLNAAIEFTGDGVSGLAVDDRLTIANMTTEWGALVGVFPVDNTTLDWYEKTLKKLEFRTFASPSSSLPPAPEHPRINRRRLDALKATNLTSDADAEYSSHLVFDLSTLVPHVSGPNSVKVSTPLPTLEERRIAIQKAYLVSCTNSRVSDIAAAAEVIKGKKVAPGVEFYVAAASSAVQQEAEALGHWGTLIAAGAKPLPAGCGPCIGLGTGLLEEGETGISATNRNYKGRMGHPKALAYLASPAVVAASAANGYICGPASLEPEALPPARAPTFSIATDESAAQAVPTQVAEEPLYPGFPAAFAGRMLFAPQDNLNTDALYPGKYTYQDDITLERQAEVVMENYDPAFAAHVAGLRAEQGVVLVSGYNFGTGSSREQAATALKAAGIPVVIAGSFGDIFKRNAINNGLVCLECPELVADLTDAYAKGGSRGAGGKESELTVDKGHKISIGMVDGQVVVTSLQGDVKSYRVRPVGASVQELWVCGGLEGYVLKSIQAEA</sequence>
<dbReference type="EC" id="4.2.1.36" evidence="5 17"/>
<dbReference type="OMA" id="LCDADNI"/>
<dbReference type="RefSeq" id="XP_007765965.1">
    <property type="nucleotide sequence ID" value="XM_007767775.1"/>
</dbReference>
<dbReference type="PANTHER" id="PTHR43822">
    <property type="entry name" value="HOMOACONITASE, MITOCHONDRIAL-RELATED"/>
    <property type="match status" value="1"/>
</dbReference>
<evidence type="ECO:0000256" key="4">
    <source>
        <dbReference type="ARBA" id="ARBA00007185"/>
    </source>
</evidence>
<dbReference type="InterPro" id="IPR050067">
    <property type="entry name" value="IPM_dehydratase_rel_enz"/>
</dbReference>
<dbReference type="GO" id="GO:0004409">
    <property type="term" value="F:homoaconitate hydratase activity"/>
    <property type="evidence" value="ECO:0007669"/>
    <property type="project" value="UniProtKB-UniRule"/>
</dbReference>
<dbReference type="EMBL" id="JH711575">
    <property type="protein sequence ID" value="EIW84197.1"/>
    <property type="molecule type" value="Genomic_DNA"/>
</dbReference>
<dbReference type="PRINTS" id="PR00415">
    <property type="entry name" value="ACONITASE"/>
</dbReference>
<dbReference type="GO" id="GO:0005739">
    <property type="term" value="C:mitochondrion"/>
    <property type="evidence" value="ECO:0007669"/>
    <property type="project" value="UniProtKB-SubCell"/>
</dbReference>
<dbReference type="GO" id="GO:0046872">
    <property type="term" value="F:metal ion binding"/>
    <property type="evidence" value="ECO:0007669"/>
    <property type="project" value="UniProtKB-UniRule"/>
</dbReference>
<comment type="similarity">
    <text evidence="4 17">Belongs to the aconitase/IPM isomerase family.</text>
</comment>
<keyword evidence="10 17" id="KW-0408">Iron</keyword>
<evidence type="ECO:0000256" key="14">
    <source>
        <dbReference type="ARBA" id="ARBA00023239"/>
    </source>
</evidence>
<accession>A0A5M3MYU2</accession>
<dbReference type="KEGG" id="cput:CONPUDRAFT_119840"/>
<evidence type="ECO:0000256" key="1">
    <source>
        <dbReference type="ARBA" id="ARBA00003422"/>
    </source>
</evidence>
<comment type="subcellular location">
    <subcellularLocation>
        <location evidence="2 17">Mitochondrion</location>
    </subcellularLocation>
</comment>
<dbReference type="Gene3D" id="3.20.19.10">
    <property type="entry name" value="Aconitase, domain 4"/>
    <property type="match status" value="1"/>
</dbReference>
<evidence type="ECO:0000256" key="10">
    <source>
        <dbReference type="ARBA" id="ARBA00023004"/>
    </source>
</evidence>
<comment type="caution">
    <text evidence="20">The sequence shown here is derived from an EMBL/GenBank/DDBJ whole genome shotgun (WGS) entry which is preliminary data.</text>
</comment>
<dbReference type="SUPFAM" id="SSF53732">
    <property type="entry name" value="Aconitase iron-sulfur domain"/>
    <property type="match status" value="1"/>
</dbReference>
<dbReference type="NCBIfam" id="TIGR00139">
    <property type="entry name" value="h_aconitase"/>
    <property type="match status" value="1"/>
</dbReference>
<dbReference type="SUPFAM" id="SSF52016">
    <property type="entry name" value="LeuD/IlvD-like"/>
    <property type="match status" value="1"/>
</dbReference>
<evidence type="ECO:0000256" key="17">
    <source>
        <dbReference type="RuleBase" id="RU362038"/>
    </source>
</evidence>
<dbReference type="Pfam" id="PF00694">
    <property type="entry name" value="Aconitase_C"/>
    <property type="match status" value="1"/>
</dbReference>
<evidence type="ECO:0000259" key="18">
    <source>
        <dbReference type="Pfam" id="PF00330"/>
    </source>
</evidence>
<keyword evidence="14 17" id="KW-0456">Lyase</keyword>
<keyword evidence="21" id="KW-1185">Reference proteome</keyword>
<keyword evidence="13 17" id="KW-0457">Lysine biosynthesis</keyword>
<dbReference type="Gene3D" id="3.30.499.10">
    <property type="entry name" value="Aconitase, domain 3"/>
    <property type="match status" value="2"/>
</dbReference>
<dbReference type="GeneID" id="19199499"/>
<evidence type="ECO:0000256" key="3">
    <source>
        <dbReference type="ARBA" id="ARBA00005106"/>
    </source>
</evidence>
<dbReference type="AlphaFoldDB" id="A0A5M3MYU2"/>
<evidence type="ECO:0000256" key="7">
    <source>
        <dbReference type="ARBA" id="ARBA00022605"/>
    </source>
</evidence>
<dbReference type="UniPathway" id="UPA00033">
    <property type="reaction ID" value="UER01027"/>
</dbReference>
<evidence type="ECO:0000256" key="13">
    <source>
        <dbReference type="ARBA" id="ARBA00023154"/>
    </source>
</evidence>
<feature type="domain" description="Aconitase/3-isopropylmalate dehydratase large subunit alpha/beta/alpha" evidence="18">
    <location>
        <begin position="53"/>
        <end position="473"/>
    </location>
</feature>
<evidence type="ECO:0000256" key="15">
    <source>
        <dbReference type="ARBA" id="ARBA00029338"/>
    </source>
</evidence>
<evidence type="ECO:0000313" key="20">
    <source>
        <dbReference type="EMBL" id="EIW84197.1"/>
    </source>
</evidence>
<name>A0A5M3MYU2_CONPW</name>
<evidence type="ECO:0000256" key="11">
    <source>
        <dbReference type="ARBA" id="ARBA00023014"/>
    </source>
</evidence>
<dbReference type="PANTHER" id="PTHR43822:SF2">
    <property type="entry name" value="HOMOACONITASE, MITOCHONDRIAL"/>
    <property type="match status" value="1"/>
</dbReference>
<comment type="catalytic activity">
    <reaction evidence="15 17">
        <text>(2R,3S)-homoisocitrate = cis-homoaconitate + H2O</text>
        <dbReference type="Rhea" id="RHEA:15485"/>
        <dbReference type="ChEBI" id="CHEBI:15377"/>
        <dbReference type="ChEBI" id="CHEBI:15404"/>
        <dbReference type="ChEBI" id="CHEBI:58174"/>
        <dbReference type="EC" id="4.2.1.36"/>
    </reaction>
</comment>
<evidence type="ECO:0000256" key="8">
    <source>
        <dbReference type="ARBA" id="ARBA00022723"/>
    </source>
</evidence>
<organism evidence="20 21">
    <name type="scientific">Coniophora puteana (strain RWD-64-598)</name>
    <name type="common">Brown rot fungus</name>
    <dbReference type="NCBI Taxonomy" id="741705"/>
    <lineage>
        <taxon>Eukaryota</taxon>
        <taxon>Fungi</taxon>
        <taxon>Dikarya</taxon>
        <taxon>Basidiomycota</taxon>
        <taxon>Agaricomycotina</taxon>
        <taxon>Agaricomycetes</taxon>
        <taxon>Agaricomycetidae</taxon>
        <taxon>Boletales</taxon>
        <taxon>Coniophorineae</taxon>
        <taxon>Coniophoraceae</taxon>
        <taxon>Coniophora</taxon>
    </lineage>
</organism>
<dbReference type="InterPro" id="IPR015928">
    <property type="entry name" value="Aconitase/3IPM_dehydase_swvl"/>
</dbReference>
<dbReference type="PROSITE" id="PS01244">
    <property type="entry name" value="ACONITASE_2"/>
    <property type="match status" value="1"/>
</dbReference>
<comment type="pathway">
    <text evidence="3 17">Amino-acid biosynthesis; L-lysine biosynthesis via AAA pathway; L-alpha-aminoadipate from 2-oxoglutarate: step 3/5.</text>
</comment>
<keyword evidence="12 17" id="KW-0496">Mitochondrion</keyword>
<keyword evidence="11 17" id="KW-0411">Iron-sulfur</keyword>
<evidence type="ECO:0000259" key="19">
    <source>
        <dbReference type="Pfam" id="PF00694"/>
    </source>
</evidence>
<evidence type="ECO:0000256" key="9">
    <source>
        <dbReference type="ARBA" id="ARBA00022946"/>
    </source>
</evidence>
<comment type="cofactor">
    <cofactor evidence="17">
        <name>[4Fe-4S] cluster</name>
        <dbReference type="ChEBI" id="CHEBI:49883"/>
    </cofactor>
    <text evidence="17">Binds 1 [4Fe-4S] cluster per subunit.</text>
</comment>
<keyword evidence="9 17" id="KW-0809">Transit peptide</keyword>
<feature type="domain" description="Aconitase A/isopropylmalate dehydratase small subunit swivel" evidence="19">
    <location>
        <begin position="567"/>
        <end position="635"/>
    </location>
</feature>
<dbReference type="InterPro" id="IPR015931">
    <property type="entry name" value="Acnase/IPM_dHydase_lsu_aba_1/3"/>
</dbReference>
<protein>
    <recommendedName>
        <fullName evidence="6 17">Homoaconitase, mitochondrial</fullName>
        <ecNumber evidence="5 17">4.2.1.36</ecNumber>
    </recommendedName>
    <alternativeName>
        <fullName evidence="16 17">Homoaconitate hydratase</fullName>
    </alternativeName>
</protein>
<evidence type="ECO:0000256" key="2">
    <source>
        <dbReference type="ARBA" id="ARBA00004173"/>
    </source>
</evidence>
<dbReference type="InterPro" id="IPR001030">
    <property type="entry name" value="Acoase/IPM_deHydtase_lsu_aba"/>
</dbReference>
<evidence type="ECO:0000256" key="5">
    <source>
        <dbReference type="ARBA" id="ARBA00012022"/>
    </source>
</evidence>
<gene>
    <name evidence="20" type="ORF">CONPUDRAFT_119840</name>
</gene>
<dbReference type="InterPro" id="IPR000573">
    <property type="entry name" value="AconitaseA/IPMdHydase_ssu_swvl"/>
</dbReference>
<reference evidence="21" key="1">
    <citation type="journal article" date="2012" name="Science">
        <title>The Paleozoic origin of enzymatic lignin decomposition reconstructed from 31 fungal genomes.</title>
        <authorList>
            <person name="Floudas D."/>
            <person name="Binder M."/>
            <person name="Riley R."/>
            <person name="Barry K."/>
            <person name="Blanchette R.A."/>
            <person name="Henrissat B."/>
            <person name="Martinez A.T."/>
            <person name="Otillar R."/>
            <person name="Spatafora J.W."/>
            <person name="Yadav J.S."/>
            <person name="Aerts A."/>
            <person name="Benoit I."/>
            <person name="Boyd A."/>
            <person name="Carlson A."/>
            <person name="Copeland A."/>
            <person name="Coutinho P.M."/>
            <person name="de Vries R.P."/>
            <person name="Ferreira P."/>
            <person name="Findley K."/>
            <person name="Foster B."/>
            <person name="Gaskell J."/>
            <person name="Glotzer D."/>
            <person name="Gorecki P."/>
            <person name="Heitman J."/>
            <person name="Hesse C."/>
            <person name="Hori C."/>
            <person name="Igarashi K."/>
            <person name="Jurgens J.A."/>
            <person name="Kallen N."/>
            <person name="Kersten P."/>
            <person name="Kohler A."/>
            <person name="Kuees U."/>
            <person name="Kumar T.K.A."/>
            <person name="Kuo A."/>
            <person name="LaButti K."/>
            <person name="Larrondo L.F."/>
            <person name="Lindquist E."/>
            <person name="Ling A."/>
            <person name="Lombard V."/>
            <person name="Lucas S."/>
            <person name="Lundell T."/>
            <person name="Martin R."/>
            <person name="McLaughlin D.J."/>
            <person name="Morgenstern I."/>
            <person name="Morin E."/>
            <person name="Murat C."/>
            <person name="Nagy L.G."/>
            <person name="Nolan M."/>
            <person name="Ohm R.A."/>
            <person name="Patyshakuliyeva A."/>
            <person name="Rokas A."/>
            <person name="Ruiz-Duenas F.J."/>
            <person name="Sabat G."/>
            <person name="Salamov A."/>
            <person name="Samejima M."/>
            <person name="Schmutz J."/>
            <person name="Slot J.C."/>
            <person name="St John F."/>
            <person name="Stenlid J."/>
            <person name="Sun H."/>
            <person name="Sun S."/>
            <person name="Syed K."/>
            <person name="Tsang A."/>
            <person name="Wiebenga A."/>
            <person name="Young D."/>
            <person name="Pisabarro A."/>
            <person name="Eastwood D.C."/>
            <person name="Martin F."/>
            <person name="Cullen D."/>
            <person name="Grigoriev I.V."/>
            <person name="Hibbett D.S."/>
        </authorList>
    </citation>
    <scope>NUCLEOTIDE SEQUENCE [LARGE SCALE GENOMIC DNA]</scope>
    <source>
        <strain evidence="21">RWD-64-598 SS2</strain>
    </source>
</reference>
<evidence type="ECO:0000313" key="21">
    <source>
        <dbReference type="Proteomes" id="UP000053558"/>
    </source>
</evidence>
<dbReference type="PROSITE" id="PS00450">
    <property type="entry name" value="ACONITASE_1"/>
    <property type="match status" value="1"/>
</dbReference>